<keyword evidence="1" id="KW-0812">Transmembrane</keyword>
<keyword evidence="1" id="KW-1133">Transmembrane helix</keyword>
<feature type="transmembrane region" description="Helical" evidence="1">
    <location>
        <begin position="18"/>
        <end position="38"/>
    </location>
</feature>
<dbReference type="RefSeq" id="WP_176759004.1">
    <property type="nucleotide sequence ID" value="NZ_FMUS01000016.1"/>
</dbReference>
<accession>A0A1G5ITH6</accession>
<proteinExistence type="predicted"/>
<evidence type="ECO:0000313" key="3">
    <source>
        <dbReference type="Proteomes" id="UP000198636"/>
    </source>
</evidence>
<dbReference type="EMBL" id="FMUS01000016">
    <property type="protein sequence ID" value="SCY79393.1"/>
    <property type="molecule type" value="Genomic_DNA"/>
</dbReference>
<dbReference type="AlphaFoldDB" id="A0A1G5ITH6"/>
<name>A0A1G5ITH6_9FIRM</name>
<keyword evidence="3" id="KW-1185">Reference proteome</keyword>
<protein>
    <submittedName>
        <fullName evidence="2">Uncharacterized protein</fullName>
    </submittedName>
</protein>
<evidence type="ECO:0000256" key="1">
    <source>
        <dbReference type="SAM" id="Phobius"/>
    </source>
</evidence>
<dbReference type="Proteomes" id="UP000198636">
    <property type="component" value="Unassembled WGS sequence"/>
</dbReference>
<keyword evidence="1" id="KW-0472">Membrane</keyword>
<reference evidence="2 3" key="1">
    <citation type="submission" date="2016-10" db="EMBL/GenBank/DDBJ databases">
        <authorList>
            <person name="de Groot N.N."/>
        </authorList>
    </citation>
    <scope>NUCLEOTIDE SEQUENCE [LARGE SCALE GENOMIC DNA]</scope>
    <source>
        <strain evidence="2 3">DSM 18978</strain>
    </source>
</reference>
<sequence length="49" mass="5365">MVGFAAASDALRRGKSSFLVFLLITLSGPVGLINRILFRPETLEKTGWD</sequence>
<organism evidence="2 3">
    <name type="scientific">Alkaliphilus peptidifermentans DSM 18978</name>
    <dbReference type="NCBI Taxonomy" id="1120976"/>
    <lineage>
        <taxon>Bacteria</taxon>
        <taxon>Bacillati</taxon>
        <taxon>Bacillota</taxon>
        <taxon>Clostridia</taxon>
        <taxon>Peptostreptococcales</taxon>
        <taxon>Natronincolaceae</taxon>
        <taxon>Alkaliphilus</taxon>
    </lineage>
</organism>
<gene>
    <name evidence="2" type="ORF">SAMN03080606_02513</name>
</gene>
<evidence type="ECO:0000313" key="2">
    <source>
        <dbReference type="EMBL" id="SCY79393.1"/>
    </source>
</evidence>